<evidence type="ECO:0000313" key="7">
    <source>
        <dbReference type="EMBL" id="MVU81222.1"/>
    </source>
</evidence>
<evidence type="ECO:0000256" key="4">
    <source>
        <dbReference type="ARBA" id="ARBA00022801"/>
    </source>
</evidence>
<dbReference type="AlphaFoldDB" id="A0A7K1V401"/>
<dbReference type="GO" id="GO:0004518">
    <property type="term" value="F:nuclease activity"/>
    <property type="evidence" value="ECO:0007669"/>
    <property type="project" value="UniProtKB-KW"/>
</dbReference>
<keyword evidence="8" id="KW-1185">Reference proteome</keyword>
<dbReference type="InterPro" id="IPR002716">
    <property type="entry name" value="PIN_dom"/>
</dbReference>
<evidence type="ECO:0000313" key="8">
    <source>
        <dbReference type="Proteomes" id="UP000466794"/>
    </source>
</evidence>
<accession>A0A7K1V401</accession>
<sequence length="169" mass="18164">MGCRRANPGRAIRPSGHERVRPRRCRFRAGCGRARGSRRLARGCRVIVLDSGGLIGLEKGNAKAIAIVRRALTRKLEVIVPATVLAQCWRNSPRQHAVSRLLKADAVRVADLTQAQALAVGALLASSGTADVVDAHVVVLARSLRATLVVTSDPDDLTALDPHIRLHLV</sequence>
<evidence type="ECO:0000256" key="2">
    <source>
        <dbReference type="ARBA" id="ARBA00022722"/>
    </source>
</evidence>
<keyword evidence="5" id="KW-0460">Magnesium</keyword>
<dbReference type="Proteomes" id="UP000466794">
    <property type="component" value="Unassembled WGS sequence"/>
</dbReference>
<reference evidence="7 8" key="1">
    <citation type="submission" date="2019-12" db="EMBL/GenBank/DDBJ databases">
        <title>Nocardia sp. nov. ET3-3 isolated from soil.</title>
        <authorList>
            <person name="Kanchanasin P."/>
            <person name="Tanasupawat S."/>
            <person name="Yuki M."/>
            <person name="Kudo T."/>
        </authorList>
    </citation>
    <scope>NUCLEOTIDE SEQUENCE [LARGE SCALE GENOMIC DNA]</scope>
    <source>
        <strain evidence="7 8">ET3-3</strain>
    </source>
</reference>
<keyword evidence="4" id="KW-0378">Hydrolase</keyword>
<evidence type="ECO:0000256" key="5">
    <source>
        <dbReference type="ARBA" id="ARBA00022842"/>
    </source>
</evidence>
<evidence type="ECO:0000259" key="6">
    <source>
        <dbReference type="Pfam" id="PF01850"/>
    </source>
</evidence>
<comment type="caution">
    <text evidence="7">The sequence shown here is derived from an EMBL/GenBank/DDBJ whole genome shotgun (WGS) entry which is preliminary data.</text>
</comment>
<dbReference type="Pfam" id="PF01850">
    <property type="entry name" value="PIN"/>
    <property type="match status" value="1"/>
</dbReference>
<name>A0A7K1V401_9NOCA</name>
<dbReference type="InterPro" id="IPR029060">
    <property type="entry name" value="PIN-like_dom_sf"/>
</dbReference>
<dbReference type="GO" id="GO:0046872">
    <property type="term" value="F:metal ion binding"/>
    <property type="evidence" value="ECO:0007669"/>
    <property type="project" value="UniProtKB-KW"/>
</dbReference>
<organism evidence="7 8">
    <name type="scientific">Nocardia terrae</name>
    <dbReference type="NCBI Taxonomy" id="2675851"/>
    <lineage>
        <taxon>Bacteria</taxon>
        <taxon>Bacillati</taxon>
        <taxon>Actinomycetota</taxon>
        <taxon>Actinomycetes</taxon>
        <taxon>Mycobacteriales</taxon>
        <taxon>Nocardiaceae</taxon>
        <taxon>Nocardia</taxon>
    </lineage>
</organism>
<keyword evidence="2" id="KW-0540">Nuclease</keyword>
<protein>
    <submittedName>
        <fullName evidence="7">PIN domain-containing protein</fullName>
    </submittedName>
</protein>
<dbReference type="GO" id="GO:0016787">
    <property type="term" value="F:hydrolase activity"/>
    <property type="evidence" value="ECO:0007669"/>
    <property type="project" value="UniProtKB-KW"/>
</dbReference>
<gene>
    <name evidence="7" type="ORF">GPX89_28755</name>
</gene>
<dbReference type="SUPFAM" id="SSF88723">
    <property type="entry name" value="PIN domain-like"/>
    <property type="match status" value="1"/>
</dbReference>
<evidence type="ECO:0000256" key="3">
    <source>
        <dbReference type="ARBA" id="ARBA00022723"/>
    </source>
</evidence>
<dbReference type="EMBL" id="WRPP01000006">
    <property type="protein sequence ID" value="MVU81222.1"/>
    <property type="molecule type" value="Genomic_DNA"/>
</dbReference>
<proteinExistence type="predicted"/>
<evidence type="ECO:0000256" key="1">
    <source>
        <dbReference type="ARBA" id="ARBA00022649"/>
    </source>
</evidence>
<feature type="domain" description="PIN" evidence="6">
    <location>
        <begin position="47"/>
        <end position="155"/>
    </location>
</feature>
<keyword evidence="1" id="KW-1277">Toxin-antitoxin system</keyword>
<keyword evidence="3" id="KW-0479">Metal-binding</keyword>